<evidence type="ECO:0000313" key="5">
    <source>
        <dbReference type="Proteomes" id="UP000585363"/>
    </source>
</evidence>
<evidence type="ECO:0000256" key="1">
    <source>
        <dbReference type="ARBA" id="ARBA00004459"/>
    </source>
</evidence>
<protein>
    <submittedName>
        <fullName evidence="4">Efflux transporter outer membrane subunit</fullName>
    </submittedName>
</protein>
<evidence type="ECO:0000256" key="2">
    <source>
        <dbReference type="ARBA" id="ARBA00007613"/>
    </source>
</evidence>
<reference evidence="4 5" key="2">
    <citation type="submission" date="2020-06" db="EMBL/GenBank/DDBJ databases">
        <title>Polyphasic characterization of a Rahnella strain isolated from tree sap.</title>
        <authorList>
            <person name="Kim I.S."/>
        </authorList>
    </citation>
    <scope>NUCLEOTIDE SEQUENCE [LARGE SCALE GENOMIC DNA]</scope>
    <source>
        <strain evidence="4 5">SAP-1</strain>
    </source>
</reference>
<dbReference type="Pfam" id="PF02321">
    <property type="entry name" value="OEP"/>
    <property type="match status" value="2"/>
</dbReference>
<accession>A0A848MQR3</accession>
<feature type="signal peptide" evidence="3">
    <location>
        <begin position="1"/>
        <end position="22"/>
    </location>
</feature>
<dbReference type="SUPFAM" id="SSF56954">
    <property type="entry name" value="Outer membrane efflux proteins (OEP)"/>
    <property type="match status" value="1"/>
</dbReference>
<comment type="caution">
    <text evidence="4">The sequence shown here is derived from an EMBL/GenBank/DDBJ whole genome shotgun (WGS) entry which is preliminary data.</text>
</comment>
<keyword evidence="3" id="KW-0472">Membrane</keyword>
<dbReference type="Proteomes" id="UP000585363">
    <property type="component" value="Unassembled WGS sequence"/>
</dbReference>
<evidence type="ECO:0000313" key="4">
    <source>
        <dbReference type="EMBL" id="NMP29330.1"/>
    </source>
</evidence>
<dbReference type="RefSeq" id="WP_169405045.1">
    <property type="nucleotide sequence ID" value="NZ_JAADJU010000013.1"/>
</dbReference>
<keyword evidence="3" id="KW-0812">Transmembrane</keyword>
<dbReference type="EMBL" id="JAADJU010000013">
    <property type="protein sequence ID" value="NMP29330.1"/>
    <property type="molecule type" value="Genomic_DNA"/>
</dbReference>
<name>A0A848MQR3_9GAMM</name>
<keyword evidence="3" id="KW-1134">Transmembrane beta strand</keyword>
<dbReference type="NCBIfam" id="TIGR01845">
    <property type="entry name" value="outer_NodT"/>
    <property type="match status" value="1"/>
</dbReference>
<evidence type="ECO:0000256" key="3">
    <source>
        <dbReference type="RuleBase" id="RU362097"/>
    </source>
</evidence>
<dbReference type="PROSITE" id="PS51257">
    <property type="entry name" value="PROKAR_LIPOPROTEIN"/>
    <property type="match status" value="1"/>
</dbReference>
<comment type="subcellular location">
    <subcellularLocation>
        <location evidence="1 3">Cell outer membrane</location>
        <topology evidence="1 3">Lipid-anchor</topology>
    </subcellularLocation>
</comment>
<keyword evidence="3" id="KW-0564">Palmitate</keyword>
<dbReference type="NCBIfam" id="NF007347">
    <property type="entry name" value="PRK09837.1"/>
    <property type="match status" value="1"/>
</dbReference>
<keyword evidence="3" id="KW-0449">Lipoprotein</keyword>
<sequence length="460" mass="50660">MLTLKIITLSSLLILQGCTSLAPQYQRPALPVPQQFSVGQNALVTARGINDSGWHNFFTDPLLKSYISEALQHNPDLRMATLKVAEARSQYKITDADRYPQLNGATDGTYSGPLKGNAATSRQYSAGLDISYDLDFFGRLKNLSEADRQSYFASQQAQRAVHILLVASVTQSYYSQRLAFQQLQVARETLINYQQSYSFVEKQLLTGSTTLLALEQAKGLIATTQAEVAKREGELAQANHALWLVLGRSSALAENNSQSIEHLDEVQLPPRLSSTILLQRPDIAEAEHLMMAADANIGAARAAFFPSISLTGDITGSSTNLSSLFNAASGMWNFIPKIDVPLFNAGRNKANLSLAEVRQQQTIVTYEQRIQTAFKEVADQLSLKDSYRAQLLAQEAYLTSLQVSLQRATALYAHGAVSYIDVLDAERNLFATRQAILDLKYARQINEVNLFTALGGGWVE</sequence>
<comment type="similarity">
    <text evidence="2 3">Belongs to the outer membrane factor (OMF) (TC 1.B.17) family.</text>
</comment>
<gene>
    <name evidence="4" type="ORF">GW590_20990</name>
</gene>
<keyword evidence="5" id="KW-1185">Reference proteome</keyword>
<feature type="chain" id="PRO_5033096640" evidence="3">
    <location>
        <begin position="23"/>
        <end position="460"/>
    </location>
</feature>
<dbReference type="GO" id="GO:0015562">
    <property type="term" value="F:efflux transmembrane transporter activity"/>
    <property type="evidence" value="ECO:0007669"/>
    <property type="project" value="InterPro"/>
</dbReference>
<dbReference type="Gene3D" id="2.20.200.10">
    <property type="entry name" value="Outer membrane efflux proteins (OEP)"/>
    <property type="match status" value="1"/>
</dbReference>
<dbReference type="InterPro" id="IPR003423">
    <property type="entry name" value="OMP_efflux"/>
</dbReference>
<reference evidence="4 5" key="1">
    <citation type="submission" date="2020-01" db="EMBL/GenBank/DDBJ databases">
        <authorList>
            <person name="Lee S.D."/>
        </authorList>
    </citation>
    <scope>NUCLEOTIDE SEQUENCE [LARGE SCALE GENOMIC DNA]</scope>
    <source>
        <strain evidence="4 5">SAP-1</strain>
    </source>
</reference>
<keyword evidence="3" id="KW-0732">Signal</keyword>
<proteinExistence type="inferred from homology"/>
<dbReference type="InterPro" id="IPR010131">
    <property type="entry name" value="MdtP/NodT-like"/>
</dbReference>
<dbReference type="GO" id="GO:0009279">
    <property type="term" value="C:cell outer membrane"/>
    <property type="evidence" value="ECO:0007669"/>
    <property type="project" value="UniProtKB-SubCell"/>
</dbReference>
<dbReference type="PANTHER" id="PTHR30203:SF32">
    <property type="entry name" value="CATION EFFLUX SYSTEM PROTEIN CUSC"/>
    <property type="match status" value="1"/>
</dbReference>
<organism evidence="4 5">
    <name type="scientific">Rouxiella aceris</name>
    <dbReference type="NCBI Taxonomy" id="2703884"/>
    <lineage>
        <taxon>Bacteria</taxon>
        <taxon>Pseudomonadati</taxon>
        <taxon>Pseudomonadota</taxon>
        <taxon>Gammaproteobacteria</taxon>
        <taxon>Enterobacterales</taxon>
        <taxon>Yersiniaceae</taxon>
        <taxon>Rouxiella</taxon>
    </lineage>
</organism>
<dbReference type="PANTHER" id="PTHR30203">
    <property type="entry name" value="OUTER MEMBRANE CATION EFFLUX PROTEIN"/>
    <property type="match status" value="1"/>
</dbReference>
<dbReference type="AlphaFoldDB" id="A0A848MQR3"/>
<dbReference type="Gene3D" id="1.20.1600.10">
    <property type="entry name" value="Outer membrane efflux proteins (OEP)"/>
    <property type="match status" value="1"/>
</dbReference>